<evidence type="ECO:0000313" key="1">
    <source>
        <dbReference type="EMBL" id="EAZ93599.1"/>
    </source>
</evidence>
<sequence>MKSNNCRFNEIRNQIICYLESKIPDFLPISSRFPPDFLPDFFS</sequence>
<dbReference type="Proteomes" id="UP000003781">
    <property type="component" value="Unassembled WGS sequence"/>
</dbReference>
<gene>
    <name evidence="1" type="ORF">CY0110_17427</name>
</gene>
<name>A3IIG7_9CHRO</name>
<organism evidence="1 2">
    <name type="scientific">Crocosphaera chwakensis CCY0110</name>
    <dbReference type="NCBI Taxonomy" id="391612"/>
    <lineage>
        <taxon>Bacteria</taxon>
        <taxon>Bacillati</taxon>
        <taxon>Cyanobacteriota</taxon>
        <taxon>Cyanophyceae</taxon>
        <taxon>Oscillatoriophycideae</taxon>
        <taxon>Chroococcales</taxon>
        <taxon>Aphanothecaceae</taxon>
        <taxon>Crocosphaera</taxon>
        <taxon>Crocosphaera chwakensis</taxon>
    </lineage>
</organism>
<accession>A3IIG7</accession>
<dbReference type="EMBL" id="AAXW01000002">
    <property type="protein sequence ID" value="EAZ93599.1"/>
    <property type="molecule type" value="Genomic_DNA"/>
</dbReference>
<keyword evidence="2" id="KW-1185">Reference proteome</keyword>
<comment type="caution">
    <text evidence="1">The sequence shown here is derived from an EMBL/GenBank/DDBJ whole genome shotgun (WGS) entry which is preliminary data.</text>
</comment>
<proteinExistence type="predicted"/>
<reference evidence="1 2" key="1">
    <citation type="submission" date="2007-03" db="EMBL/GenBank/DDBJ databases">
        <authorList>
            <person name="Stal L."/>
            <person name="Ferriera S."/>
            <person name="Johnson J."/>
            <person name="Kravitz S."/>
            <person name="Beeson K."/>
            <person name="Sutton G."/>
            <person name="Rogers Y.-H."/>
            <person name="Friedman R."/>
            <person name="Frazier M."/>
            <person name="Venter J.C."/>
        </authorList>
    </citation>
    <scope>NUCLEOTIDE SEQUENCE [LARGE SCALE GENOMIC DNA]</scope>
    <source>
        <strain evidence="1 2">CCY0110</strain>
    </source>
</reference>
<evidence type="ECO:0000313" key="2">
    <source>
        <dbReference type="Proteomes" id="UP000003781"/>
    </source>
</evidence>
<dbReference type="AlphaFoldDB" id="A3IIG7"/>
<protein>
    <submittedName>
        <fullName evidence="1">Uncharacterized protein</fullName>
    </submittedName>
</protein>